<name>A0A9K3NNM5_HELAN</name>
<reference evidence="4" key="2">
    <citation type="submission" date="2020-06" db="EMBL/GenBank/DDBJ databases">
        <title>Helianthus annuus Genome sequencing and assembly Release 2.</title>
        <authorList>
            <person name="Gouzy J."/>
            <person name="Langlade N."/>
            <person name="Munos S."/>
        </authorList>
    </citation>
    <scope>NUCLEOTIDE SEQUENCE</scope>
    <source>
        <tissue evidence="4">Leaves</tissue>
    </source>
</reference>
<feature type="repeat" description="WD" evidence="3">
    <location>
        <begin position="324"/>
        <end position="366"/>
    </location>
</feature>
<proteinExistence type="predicted"/>
<evidence type="ECO:0000313" key="4">
    <source>
        <dbReference type="EMBL" id="KAF5807397.1"/>
    </source>
</evidence>
<evidence type="ECO:0000256" key="3">
    <source>
        <dbReference type="PROSITE-ProRule" id="PRU00221"/>
    </source>
</evidence>
<dbReference type="PANTHER" id="PTHR44566:SF1">
    <property type="entry name" value="WD REPEAT-CONTAINING PROTEIN 25"/>
    <property type="match status" value="1"/>
</dbReference>
<sequence length="539" mass="60465">MILLMGFFNQKKKENSKLSVHPQKLHIRTHMLQILLLSHIITFLIGNYMKEQCILCIQSINLKENCEEIDVSCLILTFETCTSSPITTVSGVTSSTAVRVYANQVIRLIMDLLCNAYSNTSDEDEDVEKRALPPLKRAKHEFLHTSSRTLPVVGLTQSKNIPTEAPIAGRYISKRERTLMASASQSSLVGPPTYSACSPVQGSISDSYIRKDILLSLRNRTKDYSNSVHTSERISTPLTGHTKAVNAIQWSKTHSHLLASAGMDSSIHIWNVWNTEQKKSRVFNIHTAAVKDIQWSNHGLSLLSCGYDCSSRLVDVEKGLETRVFKEDQAVGVIKFHPNNSNLFLSGGSNGLIRLWDIRTGNEVNRYSRGLGPILDLEFMNNTREFISSSDESKSNISENSIIVWDVSRQVPLSNQIYVEAYTCPCIRHHPNDPYFVAQSNGNYIAIFSSKPPFRLDKYKRYESHGVSGFPIKCNFSPDGKKLATGSSDGCIYFYDTKTCHLIKKTKVYEQTCVDVAFHPVISNIIASCSWNGEISVFE</sequence>
<dbReference type="PROSITE" id="PS50294">
    <property type="entry name" value="WD_REPEATS_REGION"/>
    <property type="match status" value="2"/>
</dbReference>
<dbReference type="EMBL" id="MNCJ02000320">
    <property type="protein sequence ID" value="KAF5807397.1"/>
    <property type="molecule type" value="Genomic_DNA"/>
</dbReference>
<dbReference type="Gene3D" id="2.130.10.10">
    <property type="entry name" value="YVTN repeat-like/Quinoprotein amine dehydrogenase"/>
    <property type="match status" value="1"/>
</dbReference>
<dbReference type="InterPro" id="IPR036322">
    <property type="entry name" value="WD40_repeat_dom_sf"/>
</dbReference>
<keyword evidence="2" id="KW-0677">Repeat</keyword>
<gene>
    <name evidence="4" type="ORF">HanXRQr2_Chr05g0233191</name>
</gene>
<dbReference type="SMART" id="SM00320">
    <property type="entry name" value="WD40"/>
    <property type="match status" value="6"/>
</dbReference>
<dbReference type="SUPFAM" id="SSF50978">
    <property type="entry name" value="WD40 repeat-like"/>
    <property type="match status" value="1"/>
</dbReference>
<evidence type="ECO:0000313" key="5">
    <source>
        <dbReference type="Proteomes" id="UP000215914"/>
    </source>
</evidence>
<evidence type="ECO:0000256" key="2">
    <source>
        <dbReference type="ARBA" id="ARBA00022737"/>
    </source>
</evidence>
<protein>
    <submittedName>
        <fullName evidence="4">Transcription factor WD40-like family</fullName>
    </submittedName>
</protein>
<reference evidence="4" key="1">
    <citation type="journal article" date="2017" name="Nature">
        <title>The sunflower genome provides insights into oil metabolism, flowering and Asterid evolution.</title>
        <authorList>
            <person name="Badouin H."/>
            <person name="Gouzy J."/>
            <person name="Grassa C.J."/>
            <person name="Murat F."/>
            <person name="Staton S.E."/>
            <person name="Cottret L."/>
            <person name="Lelandais-Briere C."/>
            <person name="Owens G.L."/>
            <person name="Carrere S."/>
            <person name="Mayjonade B."/>
            <person name="Legrand L."/>
            <person name="Gill N."/>
            <person name="Kane N.C."/>
            <person name="Bowers J.E."/>
            <person name="Hubner S."/>
            <person name="Bellec A."/>
            <person name="Berard A."/>
            <person name="Berges H."/>
            <person name="Blanchet N."/>
            <person name="Boniface M.C."/>
            <person name="Brunel D."/>
            <person name="Catrice O."/>
            <person name="Chaidir N."/>
            <person name="Claudel C."/>
            <person name="Donnadieu C."/>
            <person name="Faraut T."/>
            <person name="Fievet G."/>
            <person name="Helmstetter N."/>
            <person name="King M."/>
            <person name="Knapp S.J."/>
            <person name="Lai Z."/>
            <person name="Le Paslier M.C."/>
            <person name="Lippi Y."/>
            <person name="Lorenzon L."/>
            <person name="Mandel J.R."/>
            <person name="Marage G."/>
            <person name="Marchand G."/>
            <person name="Marquand E."/>
            <person name="Bret-Mestries E."/>
            <person name="Morien E."/>
            <person name="Nambeesan S."/>
            <person name="Nguyen T."/>
            <person name="Pegot-Espagnet P."/>
            <person name="Pouilly N."/>
            <person name="Raftis F."/>
            <person name="Sallet E."/>
            <person name="Schiex T."/>
            <person name="Thomas J."/>
            <person name="Vandecasteele C."/>
            <person name="Vares D."/>
            <person name="Vear F."/>
            <person name="Vautrin S."/>
            <person name="Crespi M."/>
            <person name="Mangin B."/>
            <person name="Burke J.M."/>
            <person name="Salse J."/>
            <person name="Munos S."/>
            <person name="Vincourt P."/>
            <person name="Rieseberg L.H."/>
            <person name="Langlade N.B."/>
        </authorList>
    </citation>
    <scope>NUCLEOTIDE SEQUENCE</scope>
    <source>
        <tissue evidence="4">Leaves</tissue>
    </source>
</reference>
<dbReference type="InterPro" id="IPR053053">
    <property type="entry name" value="WD_repeat_protein"/>
</dbReference>
<dbReference type="InterPro" id="IPR001680">
    <property type="entry name" value="WD40_rpt"/>
</dbReference>
<dbReference type="PANTHER" id="PTHR44566">
    <property type="entry name" value="TRANSDUCIN/WD40 REPEAT-LIKE SUPERFAMILY PROTEIN"/>
    <property type="match status" value="1"/>
</dbReference>
<feature type="repeat" description="WD" evidence="3">
    <location>
        <begin position="238"/>
        <end position="280"/>
    </location>
</feature>
<dbReference type="Proteomes" id="UP000215914">
    <property type="component" value="Unassembled WGS sequence"/>
</dbReference>
<dbReference type="PROSITE" id="PS50082">
    <property type="entry name" value="WD_REPEATS_2"/>
    <property type="match status" value="2"/>
</dbReference>
<comment type="caution">
    <text evidence="4">The sequence shown here is derived from an EMBL/GenBank/DDBJ whole genome shotgun (WGS) entry which is preliminary data.</text>
</comment>
<dbReference type="InterPro" id="IPR019775">
    <property type="entry name" value="WD40_repeat_CS"/>
</dbReference>
<accession>A0A9K3NNM5</accession>
<dbReference type="Gramene" id="mRNA:HanXRQr2_Chr05g0233191">
    <property type="protein sequence ID" value="mRNA:HanXRQr2_Chr05g0233191"/>
    <property type="gene ID" value="HanXRQr2_Chr05g0233191"/>
</dbReference>
<organism evidence="4 5">
    <name type="scientific">Helianthus annuus</name>
    <name type="common">Common sunflower</name>
    <dbReference type="NCBI Taxonomy" id="4232"/>
    <lineage>
        <taxon>Eukaryota</taxon>
        <taxon>Viridiplantae</taxon>
        <taxon>Streptophyta</taxon>
        <taxon>Embryophyta</taxon>
        <taxon>Tracheophyta</taxon>
        <taxon>Spermatophyta</taxon>
        <taxon>Magnoliopsida</taxon>
        <taxon>eudicotyledons</taxon>
        <taxon>Gunneridae</taxon>
        <taxon>Pentapetalae</taxon>
        <taxon>asterids</taxon>
        <taxon>campanulids</taxon>
        <taxon>Asterales</taxon>
        <taxon>Asteraceae</taxon>
        <taxon>Asteroideae</taxon>
        <taxon>Heliantheae alliance</taxon>
        <taxon>Heliantheae</taxon>
        <taxon>Helianthus</taxon>
    </lineage>
</organism>
<evidence type="ECO:0000256" key="1">
    <source>
        <dbReference type="ARBA" id="ARBA00022574"/>
    </source>
</evidence>
<dbReference type="Pfam" id="PF00400">
    <property type="entry name" value="WD40"/>
    <property type="match status" value="4"/>
</dbReference>
<dbReference type="InterPro" id="IPR015943">
    <property type="entry name" value="WD40/YVTN_repeat-like_dom_sf"/>
</dbReference>
<keyword evidence="1 3" id="KW-0853">WD repeat</keyword>
<dbReference type="AlphaFoldDB" id="A0A9K3NNM5"/>
<keyword evidence="5" id="KW-1185">Reference proteome</keyword>
<dbReference type="PROSITE" id="PS00678">
    <property type="entry name" value="WD_REPEATS_1"/>
    <property type="match status" value="1"/>
</dbReference>